<evidence type="ECO:0000259" key="3">
    <source>
        <dbReference type="PROSITE" id="PS50174"/>
    </source>
</evidence>
<sequence>MIAKATDDELTNQLDDYLKTTSDSKQDESDWTFDEEKGVYVIHSRRLVMYQLENQWICGDYDSFYTDRYLFDSTLQAWYDTLTEEYSVFDESTQTYVPIDHGGDAGQPLSNQSIRFVVKSSPFYQLGQVVLADANGLSVGRDRSWDCRLRLPEMIVSKYHAMIFWDPKLKQFCLIDNGSQHGTFLNDKRLSEAKQSSLPMPLDHLDRIRIGSTELEVHYHSQTGWPCQECISNSLVDTNSGKKKPTSSTYATSATPEELEESRRTWIKNTKKEYMDHNSSGSSYINRAQIRRMTTQPEKFIKENDTPSPSLPDPSSVVVSASPTVVKGIGAHMLQKLGWQEGQGLGRHQDGVLEPIAPTANNTRSGLGHTQPMHNNNDNMSRKDRQRIIQQQRYYQT</sequence>
<feature type="region of interest" description="Disordered" evidence="1">
    <location>
        <begin position="237"/>
        <end position="257"/>
    </location>
</feature>
<dbReference type="Pfam" id="PF01585">
    <property type="entry name" value="G-patch"/>
    <property type="match status" value="1"/>
</dbReference>
<protein>
    <submittedName>
        <fullName evidence="4">Angiogenic factor with G patch and FHA domains 1</fullName>
    </submittedName>
</protein>
<proteinExistence type="predicted"/>
<feature type="domain" description="G-patch" evidence="3">
    <location>
        <begin position="326"/>
        <end position="372"/>
    </location>
</feature>
<gene>
    <name evidence="4" type="primary">Aggf1</name>
    <name evidence="4" type="ORF">A0J61_03396</name>
</gene>
<dbReference type="SUPFAM" id="SSF49879">
    <property type="entry name" value="SMAD/FHA domain"/>
    <property type="match status" value="1"/>
</dbReference>
<dbReference type="Proteomes" id="UP000093000">
    <property type="component" value="Unassembled WGS sequence"/>
</dbReference>
<dbReference type="GO" id="GO:0003676">
    <property type="term" value="F:nucleic acid binding"/>
    <property type="evidence" value="ECO:0007669"/>
    <property type="project" value="InterPro"/>
</dbReference>
<dbReference type="OrthoDB" id="21470at2759"/>
<feature type="compositionally biased region" description="Low complexity" evidence="1">
    <location>
        <begin position="246"/>
        <end position="256"/>
    </location>
</feature>
<dbReference type="InterPro" id="IPR008984">
    <property type="entry name" value="SMAD_FHA_dom_sf"/>
</dbReference>
<dbReference type="PROSITE" id="PS50174">
    <property type="entry name" value="G_PATCH"/>
    <property type="match status" value="1"/>
</dbReference>
<dbReference type="Pfam" id="PF00498">
    <property type="entry name" value="FHA"/>
    <property type="match status" value="1"/>
</dbReference>
<dbReference type="Gene3D" id="2.60.200.20">
    <property type="match status" value="1"/>
</dbReference>
<dbReference type="InParanoid" id="A0A1C7NHU0"/>
<dbReference type="SMART" id="SM00240">
    <property type="entry name" value="FHA"/>
    <property type="match status" value="1"/>
</dbReference>
<dbReference type="PANTHER" id="PTHR23106:SF24">
    <property type="entry name" value="ANGIOGENIC FACTOR WITH G PATCH AND FHA DOMAINS 1"/>
    <property type="match status" value="1"/>
</dbReference>
<dbReference type="PANTHER" id="PTHR23106">
    <property type="entry name" value="ANGIOGENIC FACTOR WITH G PATCH AND FHA DOMAINS 1"/>
    <property type="match status" value="1"/>
</dbReference>
<accession>A0A1C7NHU0</accession>
<dbReference type="EMBL" id="LUGH01000145">
    <property type="protein sequence ID" value="OBZ88550.1"/>
    <property type="molecule type" value="Genomic_DNA"/>
</dbReference>
<dbReference type="SMART" id="SM00443">
    <property type="entry name" value="G_patch"/>
    <property type="match status" value="1"/>
</dbReference>
<dbReference type="InterPro" id="IPR000467">
    <property type="entry name" value="G_patch_dom"/>
</dbReference>
<evidence type="ECO:0000313" key="5">
    <source>
        <dbReference type="Proteomes" id="UP000093000"/>
    </source>
</evidence>
<keyword evidence="5" id="KW-1185">Reference proteome</keyword>
<dbReference type="STRING" id="101091.A0A1C7NHU0"/>
<dbReference type="InterPro" id="IPR000253">
    <property type="entry name" value="FHA_dom"/>
</dbReference>
<dbReference type="InterPro" id="IPR053027">
    <property type="entry name" value="AGGF1"/>
</dbReference>
<name>A0A1C7NHU0_9FUNG</name>
<reference evidence="4 5" key="1">
    <citation type="submission" date="2016-03" db="EMBL/GenBank/DDBJ databases">
        <title>Choanephora cucurbitarum.</title>
        <authorList>
            <person name="Min B."/>
            <person name="Park H."/>
            <person name="Park J.-H."/>
            <person name="Shin H.-D."/>
            <person name="Choi I.-G."/>
        </authorList>
    </citation>
    <scope>NUCLEOTIDE SEQUENCE [LARGE SCALE GENOMIC DNA]</scope>
    <source>
        <strain evidence="4 5">KUS-F28377</strain>
    </source>
</reference>
<comment type="caution">
    <text evidence="4">The sequence shown here is derived from an EMBL/GenBank/DDBJ whole genome shotgun (WGS) entry which is preliminary data.</text>
</comment>
<feature type="domain" description="FHA" evidence="2">
    <location>
        <begin position="137"/>
        <end position="190"/>
    </location>
</feature>
<organism evidence="4 5">
    <name type="scientific">Choanephora cucurbitarum</name>
    <dbReference type="NCBI Taxonomy" id="101091"/>
    <lineage>
        <taxon>Eukaryota</taxon>
        <taxon>Fungi</taxon>
        <taxon>Fungi incertae sedis</taxon>
        <taxon>Mucoromycota</taxon>
        <taxon>Mucoromycotina</taxon>
        <taxon>Mucoromycetes</taxon>
        <taxon>Mucorales</taxon>
        <taxon>Mucorineae</taxon>
        <taxon>Choanephoraceae</taxon>
        <taxon>Choanephoroideae</taxon>
        <taxon>Choanephora</taxon>
    </lineage>
</organism>
<evidence type="ECO:0000313" key="4">
    <source>
        <dbReference type="EMBL" id="OBZ88550.1"/>
    </source>
</evidence>
<evidence type="ECO:0000256" key="1">
    <source>
        <dbReference type="SAM" id="MobiDB-lite"/>
    </source>
</evidence>
<dbReference type="PROSITE" id="PS50006">
    <property type="entry name" value="FHA_DOMAIN"/>
    <property type="match status" value="1"/>
</dbReference>
<feature type="region of interest" description="Disordered" evidence="1">
    <location>
        <begin position="355"/>
        <end position="384"/>
    </location>
</feature>
<dbReference type="AlphaFoldDB" id="A0A1C7NHU0"/>
<evidence type="ECO:0000259" key="2">
    <source>
        <dbReference type="PROSITE" id="PS50006"/>
    </source>
</evidence>